<dbReference type="Proteomes" id="UP000657918">
    <property type="component" value="Unassembled WGS sequence"/>
</dbReference>
<proteinExistence type="predicted"/>
<name>A0A835THV7_9ROSI</name>
<sequence length="65" mass="7464">MLPGIDRLREHYNILPPHSPREPHWCAMKRALRLGQNLISWSAKKHVISKSNTEAEFRSMALATA</sequence>
<organism evidence="1 2">
    <name type="scientific">Salix dunnii</name>
    <dbReference type="NCBI Taxonomy" id="1413687"/>
    <lineage>
        <taxon>Eukaryota</taxon>
        <taxon>Viridiplantae</taxon>
        <taxon>Streptophyta</taxon>
        <taxon>Embryophyta</taxon>
        <taxon>Tracheophyta</taxon>
        <taxon>Spermatophyta</taxon>
        <taxon>Magnoliopsida</taxon>
        <taxon>eudicotyledons</taxon>
        <taxon>Gunneridae</taxon>
        <taxon>Pentapetalae</taxon>
        <taxon>rosids</taxon>
        <taxon>fabids</taxon>
        <taxon>Malpighiales</taxon>
        <taxon>Salicaceae</taxon>
        <taxon>Saliceae</taxon>
        <taxon>Salix</taxon>
    </lineage>
</organism>
<comment type="caution">
    <text evidence="1">The sequence shown here is derived from an EMBL/GenBank/DDBJ whole genome shotgun (WGS) entry which is preliminary data.</text>
</comment>
<evidence type="ECO:0000313" key="2">
    <source>
        <dbReference type="Proteomes" id="UP000657918"/>
    </source>
</evidence>
<protein>
    <submittedName>
        <fullName evidence="1">Uncharacterized protein</fullName>
    </submittedName>
</protein>
<evidence type="ECO:0000313" key="1">
    <source>
        <dbReference type="EMBL" id="KAF9686987.1"/>
    </source>
</evidence>
<reference evidence="1 2" key="1">
    <citation type="submission" date="2020-10" db="EMBL/GenBank/DDBJ databases">
        <title>Plant Genome Project.</title>
        <authorList>
            <person name="Zhang R.-G."/>
        </authorList>
    </citation>
    <scope>NUCLEOTIDE SEQUENCE [LARGE SCALE GENOMIC DNA]</scope>
    <source>
        <strain evidence="1">FAFU-HL-1</strain>
        <tissue evidence="1">Leaf</tissue>
    </source>
</reference>
<keyword evidence="2" id="KW-1185">Reference proteome</keyword>
<dbReference type="AlphaFoldDB" id="A0A835THV7"/>
<gene>
    <name evidence="1" type="ORF">SADUNF_Sadunf02G0047100</name>
</gene>
<accession>A0A835THV7</accession>
<dbReference type="EMBL" id="JADGMS010000002">
    <property type="protein sequence ID" value="KAF9686987.1"/>
    <property type="molecule type" value="Genomic_DNA"/>
</dbReference>